<dbReference type="Gene3D" id="2.60.40.10">
    <property type="entry name" value="Immunoglobulins"/>
    <property type="match status" value="1"/>
</dbReference>
<reference evidence="2 3" key="1">
    <citation type="submission" date="2019-02" db="EMBL/GenBank/DDBJ databases">
        <title>Deep-cultivation of Planctomycetes and their phenomic and genomic characterization uncovers novel biology.</title>
        <authorList>
            <person name="Wiegand S."/>
            <person name="Jogler M."/>
            <person name="Boedeker C."/>
            <person name="Pinto D."/>
            <person name="Vollmers J."/>
            <person name="Rivas-Marin E."/>
            <person name="Kohn T."/>
            <person name="Peeters S.H."/>
            <person name="Heuer A."/>
            <person name="Rast P."/>
            <person name="Oberbeckmann S."/>
            <person name="Bunk B."/>
            <person name="Jeske O."/>
            <person name="Meyerdierks A."/>
            <person name="Storesund J.E."/>
            <person name="Kallscheuer N."/>
            <person name="Luecker S."/>
            <person name="Lage O.M."/>
            <person name="Pohl T."/>
            <person name="Merkel B.J."/>
            <person name="Hornburger P."/>
            <person name="Mueller R.-W."/>
            <person name="Bruemmer F."/>
            <person name="Labrenz M."/>
            <person name="Spormann A.M."/>
            <person name="Op den Camp H."/>
            <person name="Overmann J."/>
            <person name="Amann R."/>
            <person name="Jetten M.S.M."/>
            <person name="Mascher T."/>
            <person name="Medema M.H."/>
            <person name="Devos D.P."/>
            <person name="Kaster A.-K."/>
            <person name="Ovreas L."/>
            <person name="Rohde M."/>
            <person name="Galperin M.Y."/>
            <person name="Jogler C."/>
        </authorList>
    </citation>
    <scope>NUCLEOTIDE SEQUENCE [LARGE SCALE GENOMIC DNA]</scope>
    <source>
        <strain evidence="2 3">Mal4</strain>
    </source>
</reference>
<dbReference type="InterPro" id="IPR013783">
    <property type="entry name" value="Ig-like_fold"/>
</dbReference>
<evidence type="ECO:0000256" key="1">
    <source>
        <dbReference type="SAM" id="MobiDB-lite"/>
    </source>
</evidence>
<dbReference type="KEGG" id="mri:Mal4_37810"/>
<accession>A0A517ZAC6</accession>
<evidence type="ECO:0000313" key="2">
    <source>
        <dbReference type="EMBL" id="QDU39436.1"/>
    </source>
</evidence>
<dbReference type="Pfam" id="PF07610">
    <property type="entry name" value="DUF1573"/>
    <property type="match status" value="1"/>
</dbReference>
<protein>
    <recommendedName>
        <fullName evidence="4">DUF1573 domain-containing protein</fullName>
    </recommendedName>
</protein>
<name>A0A517ZAC6_9PLAN</name>
<dbReference type="InterPro" id="IPR011467">
    <property type="entry name" value="DUF1573"/>
</dbReference>
<feature type="region of interest" description="Disordered" evidence="1">
    <location>
        <begin position="35"/>
        <end position="54"/>
    </location>
</feature>
<evidence type="ECO:0000313" key="3">
    <source>
        <dbReference type="Proteomes" id="UP000320496"/>
    </source>
</evidence>
<dbReference type="PANTHER" id="PTHR37833">
    <property type="entry name" value="LIPOPROTEIN-RELATED"/>
    <property type="match status" value="1"/>
</dbReference>
<dbReference type="PANTHER" id="PTHR37833:SF1">
    <property type="entry name" value="SIGNAL PEPTIDE PROTEIN"/>
    <property type="match status" value="1"/>
</dbReference>
<dbReference type="Proteomes" id="UP000320496">
    <property type="component" value="Chromosome"/>
</dbReference>
<dbReference type="OrthoDB" id="215317at2"/>
<dbReference type="RefSeq" id="WP_145370619.1">
    <property type="nucleotide sequence ID" value="NZ_CP036275.1"/>
</dbReference>
<dbReference type="EMBL" id="CP036275">
    <property type="protein sequence ID" value="QDU39436.1"/>
    <property type="molecule type" value="Genomic_DNA"/>
</dbReference>
<sequence>MKFGIRSSTVGGALLTLLMTGMFVVTGCSDPVSVSESAAGENDKPDVPSDLPFEIPEEGPYAKVEVEELEHNFDRMLLGESGNHVFLFKNVGEAPLKLAKGRTQCKCTLSDLARNEIPPGEVGEVELTWTPVSAASEFTKQAQILTNDPDQPIVTLTITGGVFERVVVEPGKTWTLGVIPENDTARFDGLIFSQLDDDMEIESVETSNDALTITYEKLSDEQLERVDGLSGFRILGELEPRVDIGRFTETFSIKTNLEDVEPLDLSVTGNRIGPFSIVGPNWYAGRTLIDLGKAESDKGKKSTLSIFISPFGETLKFFDIETDPEFLKVSLNKDENFQSESRERYILTIEVPPGAQSGAWRMPDAGTIRVKSNHPEVPSFEFNVELSLE</sequence>
<gene>
    <name evidence="2" type="ORF">Mal4_37810</name>
</gene>
<dbReference type="AlphaFoldDB" id="A0A517ZAC6"/>
<organism evidence="2 3">
    <name type="scientific">Maioricimonas rarisocia</name>
    <dbReference type="NCBI Taxonomy" id="2528026"/>
    <lineage>
        <taxon>Bacteria</taxon>
        <taxon>Pseudomonadati</taxon>
        <taxon>Planctomycetota</taxon>
        <taxon>Planctomycetia</taxon>
        <taxon>Planctomycetales</taxon>
        <taxon>Planctomycetaceae</taxon>
        <taxon>Maioricimonas</taxon>
    </lineage>
</organism>
<dbReference type="PROSITE" id="PS51257">
    <property type="entry name" value="PROKAR_LIPOPROTEIN"/>
    <property type="match status" value="1"/>
</dbReference>
<keyword evidence="3" id="KW-1185">Reference proteome</keyword>
<evidence type="ECO:0008006" key="4">
    <source>
        <dbReference type="Google" id="ProtNLM"/>
    </source>
</evidence>
<proteinExistence type="predicted"/>